<dbReference type="AlphaFoldDB" id="A0A918J517"/>
<proteinExistence type="predicted"/>
<sequence>MTFNKLIQTHTWASIASKFLTTYPEAEKNIKGYELVFEKLKKMDPEKTDMGLGLKSVIGEDENYVDVFGLHKNPNTKEENYPQGIEFIPWRQWLGMEVSKESLAIFTAQDIIVHCLYEMAFVGFSEEDIQASINSIKKNKKERKPVTEEEQDKINAAVEEILKEWRE</sequence>
<organism evidence="1 2">
    <name type="scientific">Arenibacter certesii</name>
    <dbReference type="NCBI Taxonomy" id="228955"/>
    <lineage>
        <taxon>Bacteria</taxon>
        <taxon>Pseudomonadati</taxon>
        <taxon>Bacteroidota</taxon>
        <taxon>Flavobacteriia</taxon>
        <taxon>Flavobacteriales</taxon>
        <taxon>Flavobacteriaceae</taxon>
        <taxon>Arenibacter</taxon>
    </lineage>
</organism>
<keyword evidence="2" id="KW-1185">Reference proteome</keyword>
<dbReference type="RefSeq" id="WP_026815373.1">
    <property type="nucleotide sequence ID" value="NZ_BMWP01000037.1"/>
</dbReference>
<dbReference type="EMBL" id="BMWP01000037">
    <property type="protein sequence ID" value="GGW48736.1"/>
    <property type="molecule type" value="Genomic_DNA"/>
</dbReference>
<gene>
    <name evidence="1" type="ORF">GCM10007383_35970</name>
</gene>
<evidence type="ECO:0000313" key="2">
    <source>
        <dbReference type="Proteomes" id="UP000634668"/>
    </source>
</evidence>
<dbReference type="Pfam" id="PF20194">
    <property type="entry name" value="DUF6557"/>
    <property type="match status" value="1"/>
</dbReference>
<dbReference type="InterPro" id="IPR046687">
    <property type="entry name" value="DUF6557"/>
</dbReference>
<accession>A0A918J517</accession>
<comment type="caution">
    <text evidence="1">The sequence shown here is derived from an EMBL/GenBank/DDBJ whole genome shotgun (WGS) entry which is preliminary data.</text>
</comment>
<dbReference type="Proteomes" id="UP000634668">
    <property type="component" value="Unassembled WGS sequence"/>
</dbReference>
<protein>
    <submittedName>
        <fullName evidence="1">Uncharacterized protein</fullName>
    </submittedName>
</protein>
<name>A0A918J517_9FLAO</name>
<evidence type="ECO:0000313" key="1">
    <source>
        <dbReference type="EMBL" id="GGW48736.1"/>
    </source>
</evidence>
<reference evidence="1" key="1">
    <citation type="journal article" date="2014" name="Int. J. Syst. Evol. Microbiol.">
        <title>Complete genome sequence of Corynebacterium casei LMG S-19264T (=DSM 44701T), isolated from a smear-ripened cheese.</title>
        <authorList>
            <consortium name="US DOE Joint Genome Institute (JGI-PGF)"/>
            <person name="Walter F."/>
            <person name="Albersmeier A."/>
            <person name="Kalinowski J."/>
            <person name="Ruckert C."/>
        </authorList>
    </citation>
    <scope>NUCLEOTIDE SEQUENCE</scope>
    <source>
        <strain evidence="1">KCTC 12113</strain>
    </source>
</reference>
<reference evidence="1" key="2">
    <citation type="submission" date="2020-09" db="EMBL/GenBank/DDBJ databases">
        <authorList>
            <person name="Sun Q."/>
            <person name="Kim S."/>
        </authorList>
    </citation>
    <scope>NUCLEOTIDE SEQUENCE</scope>
    <source>
        <strain evidence="1">KCTC 12113</strain>
    </source>
</reference>